<accession>A0A7S0AD68</accession>
<dbReference type="AlphaFoldDB" id="A0A7S0AD68"/>
<dbReference type="SUPFAM" id="SSF52540">
    <property type="entry name" value="P-loop containing nucleoside triphosphate hydrolases"/>
    <property type="match status" value="1"/>
</dbReference>
<dbReference type="Gene3D" id="3.40.50.300">
    <property type="entry name" value="P-loop containing nucleotide triphosphate hydrolases"/>
    <property type="match status" value="1"/>
</dbReference>
<organism evidence="1">
    <name type="scientific">Minutocellus polymorphus</name>
    <dbReference type="NCBI Taxonomy" id="265543"/>
    <lineage>
        <taxon>Eukaryota</taxon>
        <taxon>Sar</taxon>
        <taxon>Stramenopiles</taxon>
        <taxon>Ochrophyta</taxon>
        <taxon>Bacillariophyta</taxon>
        <taxon>Mediophyceae</taxon>
        <taxon>Cymatosirophycidae</taxon>
        <taxon>Cymatosirales</taxon>
        <taxon>Cymatosiraceae</taxon>
        <taxon>Minutocellus</taxon>
    </lineage>
</organism>
<dbReference type="CDD" id="cd18785">
    <property type="entry name" value="SF2_C"/>
    <property type="match status" value="1"/>
</dbReference>
<gene>
    <name evidence="1" type="ORF">MPOL1434_LOCUS811</name>
</gene>
<protein>
    <submittedName>
        <fullName evidence="1">Uncharacterized protein</fullName>
    </submittedName>
</protein>
<sequence length="345" mass="38263">MALLTAFRTSKTNAKNMSGLLPDGFTGYEVPNTLVHGDSGEDVFDLVSKDHSAGKIEVLVSTFGAALDGPKVDYVLIAGGAWSMNSIVQNFGRIRSQCQGASAVVDILYVSDLSSNFWNNLVADAKQNCIALTNPNNGLVVRGEDYMNHCSVVGVKAFVDMKGCRLVNAYRPYGGGEESCGRCDNCRENCAHTTGSNRRYQALVQHEADRIKGRRLFQRLSHVCIVCKSFECEGQKNCTVVGSSCYCCGWTGNYKSHYSKSCAAKESKCVPDGYCRWCLAPRDDTGGKENHGGHPNKCKMKKRLHNFFRYCFRDDVKYPNHGTPNDNGESHLKFIRNIFFNQQTY</sequence>
<dbReference type="InterPro" id="IPR027417">
    <property type="entry name" value="P-loop_NTPase"/>
</dbReference>
<reference evidence="1" key="1">
    <citation type="submission" date="2021-01" db="EMBL/GenBank/DDBJ databases">
        <authorList>
            <person name="Corre E."/>
            <person name="Pelletier E."/>
            <person name="Niang G."/>
            <person name="Scheremetjew M."/>
            <person name="Finn R."/>
            <person name="Kale V."/>
            <person name="Holt S."/>
            <person name="Cochrane G."/>
            <person name="Meng A."/>
            <person name="Brown T."/>
            <person name="Cohen L."/>
        </authorList>
    </citation>
    <scope>NUCLEOTIDE SEQUENCE</scope>
    <source>
        <strain evidence="1">CCMP3303</strain>
    </source>
</reference>
<evidence type="ECO:0000313" key="1">
    <source>
        <dbReference type="EMBL" id="CAD8360153.1"/>
    </source>
</evidence>
<proteinExistence type="predicted"/>
<dbReference type="EMBL" id="HBEJ01001360">
    <property type="protein sequence ID" value="CAD8360153.1"/>
    <property type="molecule type" value="Transcribed_RNA"/>
</dbReference>
<name>A0A7S0AD68_9STRA</name>